<comment type="similarity">
    <text evidence="2">Belongs to the SHMT family.</text>
</comment>
<evidence type="ECO:0000259" key="6">
    <source>
        <dbReference type="Pfam" id="PF00464"/>
    </source>
</evidence>
<dbReference type="EMBL" id="JABMCC010000070">
    <property type="protein sequence ID" value="NUU52606.1"/>
    <property type="molecule type" value="Genomic_DNA"/>
</dbReference>
<dbReference type="InterPro" id="IPR049943">
    <property type="entry name" value="Ser_HO-MeTrfase-like"/>
</dbReference>
<evidence type="ECO:0000256" key="4">
    <source>
        <dbReference type="ARBA" id="ARBA00022605"/>
    </source>
</evidence>
<evidence type="ECO:0000256" key="2">
    <source>
        <dbReference type="ARBA" id="ARBA00006376"/>
    </source>
</evidence>
<sequence>MLNTVLNYVKFKKNEEDYLAKKRLTLPLCAAENRMSPFAKVPLQQDYQERYIMNGVNSFSSEDNFIGSEHLYEIYQLISTQCSKLFSSKYADARTLSGMNCVTSILMSLTNIGDKIMLSTSSSGGHPSMEHVCKRLGLEIIDMPYNYEEFDLDYEKIYNTLIEEDIKYLLYAPSDIIKVPNYDKLKLPSDTLFLYDASQTLGLIAGKQVANPLENPINCVLFGGTHKTLPGPANGLIMTNNEEIAKKLDDNISPKYLRNTQMHQVVSLLYTLFEMEIFGEEYAKKTIEYSKELGIALAEYGLDIPHLNKIPTNTHQVFIRTSKDAMNTIFSNAFKNNVTLNKKNKKLFNEYGIRLGTQEIARLAWQEGPIDQIAKIVHSLQFTNLNTQKLIADLKIPDSLNYTFSTPSTNL</sequence>
<dbReference type="InterPro" id="IPR015421">
    <property type="entry name" value="PyrdxlP-dep_Trfase_major"/>
</dbReference>
<dbReference type="SUPFAM" id="SSF53383">
    <property type="entry name" value="PLP-dependent transferases"/>
    <property type="match status" value="1"/>
</dbReference>
<dbReference type="Pfam" id="PF00464">
    <property type="entry name" value="SHMT"/>
    <property type="match status" value="1"/>
</dbReference>
<comment type="cofactor">
    <cofactor evidence="1">
        <name>pyridoxal 5'-phosphate</name>
        <dbReference type="ChEBI" id="CHEBI:597326"/>
    </cofactor>
</comment>
<dbReference type="InterPro" id="IPR039429">
    <property type="entry name" value="SHMT-like_dom"/>
</dbReference>
<reference evidence="7 8" key="1">
    <citation type="submission" date="2020-05" db="EMBL/GenBank/DDBJ databases">
        <title>Genome Sequencing of Type Strains.</title>
        <authorList>
            <person name="Lemaire J.F."/>
            <person name="Inderbitzin P."/>
            <person name="Gregorio O.A."/>
            <person name="Collins S.B."/>
            <person name="Wespe N."/>
            <person name="Knight-Connoni V."/>
        </authorList>
    </citation>
    <scope>NUCLEOTIDE SEQUENCE [LARGE SCALE GENOMIC DNA]</scope>
    <source>
        <strain evidence="7 8">DSM 19942</strain>
    </source>
</reference>
<feature type="domain" description="Serine hydroxymethyltransferase-like" evidence="6">
    <location>
        <begin position="59"/>
        <end position="376"/>
    </location>
</feature>
<dbReference type="PANTHER" id="PTHR11680">
    <property type="entry name" value="SERINE HYDROXYMETHYLTRANSFERASE"/>
    <property type="match status" value="1"/>
</dbReference>
<proteinExistence type="inferred from homology"/>
<keyword evidence="3" id="KW-0554">One-carbon metabolism</keyword>
<name>A0ABX2MCD7_9BACL</name>
<keyword evidence="8" id="KW-1185">Reference proteome</keyword>
<protein>
    <submittedName>
        <fullName evidence="7">Amino acid hydroxymethyltransferase</fullName>
    </submittedName>
</protein>
<evidence type="ECO:0000313" key="8">
    <source>
        <dbReference type="Proteomes" id="UP000577724"/>
    </source>
</evidence>
<keyword evidence="4" id="KW-0028">Amino-acid biosynthesis</keyword>
<dbReference type="PANTHER" id="PTHR11680:SF35">
    <property type="entry name" value="SERINE HYDROXYMETHYLTRANSFERASE 1"/>
    <property type="match status" value="1"/>
</dbReference>
<keyword evidence="5" id="KW-0663">Pyridoxal phosphate</keyword>
<comment type="caution">
    <text evidence="7">The sequence shown here is derived from an EMBL/GenBank/DDBJ whole genome shotgun (WGS) entry which is preliminary data.</text>
</comment>
<accession>A0ABX2MCD7</accession>
<evidence type="ECO:0000256" key="3">
    <source>
        <dbReference type="ARBA" id="ARBA00022563"/>
    </source>
</evidence>
<dbReference type="Proteomes" id="UP000577724">
    <property type="component" value="Unassembled WGS sequence"/>
</dbReference>
<dbReference type="Gene3D" id="3.90.1150.10">
    <property type="entry name" value="Aspartate Aminotransferase, domain 1"/>
    <property type="match status" value="1"/>
</dbReference>
<evidence type="ECO:0000256" key="1">
    <source>
        <dbReference type="ARBA" id="ARBA00001933"/>
    </source>
</evidence>
<evidence type="ECO:0000313" key="7">
    <source>
        <dbReference type="EMBL" id="NUU52606.1"/>
    </source>
</evidence>
<evidence type="ECO:0000256" key="5">
    <source>
        <dbReference type="ARBA" id="ARBA00022898"/>
    </source>
</evidence>
<gene>
    <name evidence="7" type="ORF">HP548_00580</name>
</gene>
<dbReference type="InterPro" id="IPR015424">
    <property type="entry name" value="PyrdxlP-dep_Trfase"/>
</dbReference>
<organism evidence="7 8">
    <name type="scientific">Paenibacillus taichungensis</name>
    <dbReference type="NCBI Taxonomy" id="484184"/>
    <lineage>
        <taxon>Bacteria</taxon>
        <taxon>Bacillati</taxon>
        <taxon>Bacillota</taxon>
        <taxon>Bacilli</taxon>
        <taxon>Bacillales</taxon>
        <taxon>Paenibacillaceae</taxon>
        <taxon>Paenibacillus</taxon>
    </lineage>
</organism>
<dbReference type="Gene3D" id="3.40.640.10">
    <property type="entry name" value="Type I PLP-dependent aspartate aminotransferase-like (Major domain)"/>
    <property type="match status" value="1"/>
</dbReference>
<dbReference type="InterPro" id="IPR015422">
    <property type="entry name" value="PyrdxlP-dep_Trfase_small"/>
</dbReference>